<gene>
    <name evidence="2" type="ORF">BC343_03060</name>
</gene>
<feature type="domain" description="SnoaL-like" evidence="1">
    <location>
        <begin position="13"/>
        <end position="106"/>
    </location>
</feature>
<accession>A0A1S9PM74</accession>
<protein>
    <recommendedName>
        <fullName evidence="1">SnoaL-like domain-containing protein</fullName>
    </recommendedName>
</protein>
<comment type="caution">
    <text evidence="2">The sequence shown here is derived from an EMBL/GenBank/DDBJ whole genome shotgun (WGS) entry which is preliminary data.</text>
</comment>
<evidence type="ECO:0000259" key="1">
    <source>
        <dbReference type="Pfam" id="PF12680"/>
    </source>
</evidence>
<evidence type="ECO:0000313" key="3">
    <source>
        <dbReference type="Proteomes" id="UP000189739"/>
    </source>
</evidence>
<dbReference type="SUPFAM" id="SSF54427">
    <property type="entry name" value="NTF2-like"/>
    <property type="match status" value="1"/>
</dbReference>
<dbReference type="InterPro" id="IPR032710">
    <property type="entry name" value="NTF2-like_dom_sf"/>
</dbReference>
<dbReference type="OrthoDB" id="6692273at2"/>
<dbReference type="STRING" id="1792845.BC343_03060"/>
<keyword evidence="3" id="KW-1185">Reference proteome</keyword>
<reference evidence="2 3" key="1">
    <citation type="submission" date="2016-07" db="EMBL/GenBank/DDBJ databases">
        <title>Genomic analysis of zinc-resistant bacterium Mucilaginibacter pedocola TBZ30.</title>
        <authorList>
            <person name="Huang J."/>
            <person name="Tang J."/>
        </authorList>
    </citation>
    <scope>NUCLEOTIDE SEQUENCE [LARGE SCALE GENOMIC DNA]</scope>
    <source>
        <strain evidence="2 3">TBZ30</strain>
    </source>
</reference>
<dbReference type="Gene3D" id="3.10.450.50">
    <property type="match status" value="1"/>
</dbReference>
<dbReference type="InterPro" id="IPR037401">
    <property type="entry name" value="SnoaL-like"/>
</dbReference>
<sequence length="118" mass="13178">MMESIRDIVKSINKAFETNEMDKFVGHCADDVVWNMIGHVLLNGKQAILDFMKDAPAGCEPILHEDVIVVDGNNAACTGSMEMKNPDGSPYKGRFCDVYKFVNGKVQTMDSYIIEIKE</sequence>
<organism evidence="2 3">
    <name type="scientific">Mucilaginibacter pedocola</name>
    <dbReference type="NCBI Taxonomy" id="1792845"/>
    <lineage>
        <taxon>Bacteria</taxon>
        <taxon>Pseudomonadati</taxon>
        <taxon>Bacteroidota</taxon>
        <taxon>Sphingobacteriia</taxon>
        <taxon>Sphingobacteriales</taxon>
        <taxon>Sphingobacteriaceae</taxon>
        <taxon>Mucilaginibacter</taxon>
    </lineage>
</organism>
<name>A0A1S9PM74_9SPHI</name>
<dbReference type="Proteomes" id="UP000189739">
    <property type="component" value="Unassembled WGS sequence"/>
</dbReference>
<dbReference type="AlphaFoldDB" id="A0A1S9PM74"/>
<dbReference type="RefSeq" id="WP_078346238.1">
    <property type="nucleotide sequence ID" value="NZ_MBTF01000001.1"/>
</dbReference>
<evidence type="ECO:0000313" key="2">
    <source>
        <dbReference type="EMBL" id="OOQ62045.1"/>
    </source>
</evidence>
<proteinExistence type="predicted"/>
<dbReference type="Pfam" id="PF12680">
    <property type="entry name" value="SnoaL_2"/>
    <property type="match status" value="1"/>
</dbReference>
<dbReference type="EMBL" id="MBTF01000001">
    <property type="protein sequence ID" value="OOQ62045.1"/>
    <property type="molecule type" value="Genomic_DNA"/>
</dbReference>